<dbReference type="InterPro" id="IPR023346">
    <property type="entry name" value="Lysozyme-like_dom_sf"/>
</dbReference>
<evidence type="ECO:0000313" key="18">
    <source>
        <dbReference type="Proteomes" id="UP000012283"/>
    </source>
</evidence>
<feature type="compositionally biased region" description="Low complexity" evidence="14">
    <location>
        <begin position="867"/>
        <end position="878"/>
    </location>
</feature>
<evidence type="ECO:0000256" key="13">
    <source>
        <dbReference type="ARBA" id="ARBA00049902"/>
    </source>
</evidence>
<keyword evidence="15" id="KW-1133">Transmembrane helix</keyword>
<feature type="region of interest" description="Disordered" evidence="14">
    <location>
        <begin position="847"/>
        <end position="918"/>
    </location>
</feature>
<dbReference type="SUPFAM" id="SSF56601">
    <property type="entry name" value="beta-lactamase/transpeptidase-like"/>
    <property type="match status" value="1"/>
</dbReference>
<evidence type="ECO:0000256" key="8">
    <source>
        <dbReference type="ARBA" id="ARBA00022960"/>
    </source>
</evidence>
<reference evidence="17 18" key="1">
    <citation type="submission" date="2013-03" db="EMBL/GenBank/DDBJ databases">
        <title>Draft genome sequence of Gracibacillus halophilus YIM-C55.5, a moderately halophilic and thermophilic organism from the Xiaochaidamu salt lake.</title>
        <authorList>
            <person name="Sugumar T."/>
            <person name="Polireddy D.R."/>
            <person name="Antony A."/>
            <person name="Madhava Y.R."/>
            <person name="Sivakumar N."/>
        </authorList>
    </citation>
    <scope>NUCLEOTIDE SEQUENCE [LARGE SCALE GENOMIC DNA]</scope>
    <source>
        <strain evidence="17 18">YIM-C55.5</strain>
    </source>
</reference>
<feature type="region of interest" description="Disordered" evidence="14">
    <location>
        <begin position="630"/>
        <end position="662"/>
    </location>
</feature>
<evidence type="ECO:0000259" key="16">
    <source>
        <dbReference type="PROSITE" id="PS50853"/>
    </source>
</evidence>
<dbReference type="GO" id="GO:0009002">
    <property type="term" value="F:serine-type D-Ala-D-Ala carboxypeptidase activity"/>
    <property type="evidence" value="ECO:0007669"/>
    <property type="project" value="UniProtKB-EC"/>
</dbReference>
<dbReference type="InterPro" id="IPR003961">
    <property type="entry name" value="FN3_dom"/>
</dbReference>
<evidence type="ECO:0000313" key="17">
    <source>
        <dbReference type="EMBL" id="ENH97309.1"/>
    </source>
</evidence>
<feature type="compositionally biased region" description="Acidic residues" evidence="14">
    <location>
        <begin position="879"/>
        <end position="892"/>
    </location>
</feature>
<dbReference type="EMBL" id="APML01000019">
    <property type="protein sequence ID" value="ENH97309.1"/>
    <property type="molecule type" value="Genomic_DNA"/>
</dbReference>
<dbReference type="eggNOG" id="COG0744">
    <property type="taxonomic scope" value="Bacteria"/>
</dbReference>
<proteinExistence type="inferred from homology"/>
<dbReference type="CDD" id="cd00063">
    <property type="entry name" value="FN3"/>
    <property type="match status" value="1"/>
</dbReference>
<keyword evidence="15" id="KW-0812">Transmembrane</keyword>
<keyword evidence="18" id="KW-1185">Reference proteome</keyword>
<feature type="compositionally biased region" description="Basic residues" evidence="14">
    <location>
        <begin position="10"/>
        <end position="21"/>
    </location>
</feature>
<dbReference type="Gene3D" id="1.10.3810.10">
    <property type="entry name" value="Biosynthetic peptidoglycan transglycosylase-like"/>
    <property type="match status" value="1"/>
</dbReference>
<keyword evidence="11" id="KW-0961">Cell wall biogenesis/degradation</keyword>
<comment type="similarity">
    <text evidence="2">In the N-terminal section; belongs to the glycosyltransferase 51 family.</text>
</comment>
<protein>
    <submittedName>
        <fullName evidence="17">Penicillin-binding protein 1A/1B</fullName>
    </submittedName>
</protein>
<feature type="domain" description="Fibronectin type-III" evidence="16">
    <location>
        <begin position="688"/>
        <end position="774"/>
    </location>
</feature>
<gene>
    <name evidence="17" type="ORF">J416_04803</name>
</gene>
<organism evidence="17 18">
    <name type="scientific">Gracilibacillus halophilus YIM-C55.5</name>
    <dbReference type="NCBI Taxonomy" id="1308866"/>
    <lineage>
        <taxon>Bacteria</taxon>
        <taxon>Bacillati</taxon>
        <taxon>Bacillota</taxon>
        <taxon>Bacilli</taxon>
        <taxon>Bacillales</taxon>
        <taxon>Bacillaceae</taxon>
        <taxon>Gracilibacillus</taxon>
    </lineage>
</organism>
<dbReference type="GO" id="GO:0071555">
    <property type="term" value="P:cell wall organization"/>
    <property type="evidence" value="ECO:0007669"/>
    <property type="project" value="UniProtKB-KW"/>
</dbReference>
<sequence>MANKNQSRIERRKQKQQSKQKKPMWKRIIKIAMLCVLLIGIGFGALFTYYIATAPDINADKLSAPASTKLYDTNGEQFANLGTEKRTKIDYDDLPPVLLDAIIATEDARFKDHIGIDFRRIGAAVIANFRNGFGSQGASTITQQVVKRAFLSNDKRLKRKVQEQWLALKLDRQYSKQEIMEMYVNEIYYGSGAYGVATASEVYFDKELNELTLAEAAILAGLPQRPTAYDPFVNPDLAKERMNTVLDLMVQHNKITQDKADEARNVDISSLLTEKTSDFVKYEGFIQQVRDEVMEKTGADIYKDSLNVYTTLDPNAQEHVEFLLSNKEDNPIDYSSDEEMQVGLTVVDTQTGAIRAIGGGRNREQNGWNYAIDGNGRQGGSTMKPVVSYGPAIENLQWSTYHQLNDDEPYPIEGTNAVIENYNHSYQGWMTARYALKESLNVPAVKTLEAVGYSKAQSFAEGLGIEFATDPIKIGDAIGGTGTGVLPIEMAGAYAAFGNGGTYNEPYAVTKIEYTDENRTEEYEAESSQAMEDYTSYMITDMLQSVVQSGTGTRANVSGVPIAGKTGTTNLEDINGSPDSWFTGYSTNYTISVWTGYERKSEKEEQKVIQNTKLAQDIFRETMAYISQDEETANFEQPDSVVEADVEKGSRPAKRPSEYTPESEIVTELFVEGNEPSEVSEKYDQPDPVENLQANYSQEDERISVSWEYDSEDETTFDVSAGTGESMENITTTEETQTEIRNVEQGETYTIEVVAIQNDTNSEPVTVTVNIPEDEPEKLPAVQSLNQNLNPEDSSVLVSWEYQQEGPITFDVTINENGNMIDEYTTNNTSLNISELQANRQYTITVTPRMRNDESIPGEPASIQLSTENFGQGNNNENNETDEESSETEDNQSDNNSEDGQNPEDTNDDSNQNGTQTN</sequence>
<dbReference type="Pfam" id="PF00041">
    <property type="entry name" value="fn3"/>
    <property type="match status" value="2"/>
</dbReference>
<evidence type="ECO:0000256" key="5">
    <source>
        <dbReference type="ARBA" id="ARBA00022676"/>
    </source>
</evidence>
<evidence type="ECO:0000256" key="2">
    <source>
        <dbReference type="ARBA" id="ARBA00007739"/>
    </source>
</evidence>
<evidence type="ECO:0000256" key="7">
    <source>
        <dbReference type="ARBA" id="ARBA00022801"/>
    </source>
</evidence>
<evidence type="ECO:0000256" key="3">
    <source>
        <dbReference type="ARBA" id="ARBA00022645"/>
    </source>
</evidence>
<dbReference type="Gene3D" id="2.60.40.10">
    <property type="entry name" value="Immunoglobulins"/>
    <property type="match status" value="2"/>
</dbReference>
<dbReference type="NCBIfam" id="TIGR02074">
    <property type="entry name" value="PBP_1a_fam"/>
    <property type="match status" value="1"/>
</dbReference>
<dbReference type="SUPFAM" id="SSF49265">
    <property type="entry name" value="Fibronectin type III"/>
    <property type="match status" value="1"/>
</dbReference>
<accession>N4WDG6</accession>
<feature type="domain" description="Fibronectin type-III" evidence="16">
    <location>
        <begin position="781"/>
        <end position="869"/>
    </location>
</feature>
<keyword evidence="10" id="KW-0511">Multifunctional enzyme</keyword>
<keyword evidence="7" id="KW-0378">Hydrolase</keyword>
<dbReference type="InterPro" id="IPR036116">
    <property type="entry name" value="FN3_sf"/>
</dbReference>
<evidence type="ECO:0000256" key="6">
    <source>
        <dbReference type="ARBA" id="ARBA00022679"/>
    </source>
</evidence>
<dbReference type="GO" id="GO:0009252">
    <property type="term" value="P:peptidoglycan biosynthetic process"/>
    <property type="evidence" value="ECO:0007669"/>
    <property type="project" value="UniProtKB-KW"/>
</dbReference>
<dbReference type="FunFam" id="1.10.3810.10:FF:000001">
    <property type="entry name" value="Penicillin-binding protein 1A"/>
    <property type="match status" value="1"/>
</dbReference>
<dbReference type="Gene3D" id="3.40.710.10">
    <property type="entry name" value="DD-peptidase/beta-lactamase superfamily"/>
    <property type="match status" value="1"/>
</dbReference>
<evidence type="ECO:0000256" key="11">
    <source>
        <dbReference type="ARBA" id="ARBA00023316"/>
    </source>
</evidence>
<comment type="caution">
    <text evidence="17">The sequence shown here is derived from an EMBL/GenBank/DDBJ whole genome shotgun (WGS) entry which is preliminary data.</text>
</comment>
<comment type="catalytic activity">
    <reaction evidence="12">
        <text>Preferential cleavage: (Ac)2-L-Lys-D-Ala-|-D-Ala. Also transpeptidation of peptidyl-alanyl moieties that are N-acyl substituents of D-alanine.</text>
        <dbReference type="EC" id="3.4.16.4"/>
    </reaction>
</comment>
<comment type="catalytic activity">
    <reaction evidence="13">
        <text>[GlcNAc-(1-&gt;4)-Mur2Ac(oyl-L-Ala-gamma-D-Glu-L-Lys-D-Ala-D-Ala)](n)-di-trans,octa-cis-undecaprenyl diphosphate + beta-D-GlcNAc-(1-&gt;4)-Mur2Ac(oyl-L-Ala-gamma-D-Glu-L-Lys-D-Ala-D-Ala)-di-trans,octa-cis-undecaprenyl diphosphate = [GlcNAc-(1-&gt;4)-Mur2Ac(oyl-L-Ala-gamma-D-Glu-L-Lys-D-Ala-D-Ala)](n+1)-di-trans,octa-cis-undecaprenyl diphosphate + di-trans,octa-cis-undecaprenyl diphosphate + H(+)</text>
        <dbReference type="Rhea" id="RHEA:23708"/>
        <dbReference type="Rhea" id="RHEA-COMP:9602"/>
        <dbReference type="Rhea" id="RHEA-COMP:9603"/>
        <dbReference type="ChEBI" id="CHEBI:15378"/>
        <dbReference type="ChEBI" id="CHEBI:58405"/>
        <dbReference type="ChEBI" id="CHEBI:60033"/>
        <dbReference type="ChEBI" id="CHEBI:78435"/>
        <dbReference type="EC" id="2.4.99.28"/>
    </reaction>
</comment>
<keyword evidence="15" id="KW-0472">Membrane</keyword>
<dbReference type="InterPro" id="IPR036950">
    <property type="entry name" value="PBP_transglycosylase"/>
</dbReference>
<evidence type="ECO:0000256" key="14">
    <source>
        <dbReference type="SAM" id="MobiDB-lite"/>
    </source>
</evidence>
<evidence type="ECO:0000256" key="15">
    <source>
        <dbReference type="SAM" id="Phobius"/>
    </source>
</evidence>
<dbReference type="SUPFAM" id="SSF53955">
    <property type="entry name" value="Lysozyme-like"/>
    <property type="match status" value="1"/>
</dbReference>
<dbReference type="GO" id="GO:0030288">
    <property type="term" value="C:outer membrane-bounded periplasmic space"/>
    <property type="evidence" value="ECO:0007669"/>
    <property type="project" value="TreeGrafter"/>
</dbReference>
<dbReference type="InterPro" id="IPR012338">
    <property type="entry name" value="Beta-lactam/transpept-like"/>
</dbReference>
<evidence type="ECO:0000256" key="1">
    <source>
        <dbReference type="ARBA" id="ARBA00007090"/>
    </source>
</evidence>
<evidence type="ECO:0000256" key="10">
    <source>
        <dbReference type="ARBA" id="ARBA00023268"/>
    </source>
</evidence>
<keyword evidence="6" id="KW-0808">Transferase</keyword>
<dbReference type="AlphaFoldDB" id="N4WDG6"/>
<name>N4WDG6_9BACI</name>
<evidence type="ECO:0000256" key="12">
    <source>
        <dbReference type="ARBA" id="ARBA00034000"/>
    </source>
</evidence>
<dbReference type="PANTHER" id="PTHR32282:SF29">
    <property type="entry name" value="PENICILLIN-BINDING PROTEIN 1A"/>
    <property type="match status" value="1"/>
</dbReference>
<comment type="similarity">
    <text evidence="1">In the C-terminal section; belongs to the transpeptidase family.</text>
</comment>
<dbReference type="PANTHER" id="PTHR32282">
    <property type="entry name" value="BINDING PROTEIN TRANSPEPTIDASE, PUTATIVE-RELATED"/>
    <property type="match status" value="1"/>
</dbReference>
<keyword evidence="4" id="KW-0645">Protease</keyword>
<dbReference type="GO" id="GO:0008955">
    <property type="term" value="F:peptidoglycan glycosyltransferase activity"/>
    <property type="evidence" value="ECO:0007669"/>
    <property type="project" value="UniProtKB-EC"/>
</dbReference>
<dbReference type="InterPro" id="IPR001460">
    <property type="entry name" value="PCN-bd_Tpept"/>
</dbReference>
<dbReference type="InterPro" id="IPR001264">
    <property type="entry name" value="Glyco_trans_51"/>
</dbReference>
<keyword evidence="3" id="KW-0121">Carboxypeptidase</keyword>
<dbReference type="InterPro" id="IPR013783">
    <property type="entry name" value="Ig-like_fold"/>
</dbReference>
<dbReference type="PROSITE" id="PS50853">
    <property type="entry name" value="FN3"/>
    <property type="match status" value="2"/>
</dbReference>
<dbReference type="GO" id="GO:0008360">
    <property type="term" value="P:regulation of cell shape"/>
    <property type="evidence" value="ECO:0007669"/>
    <property type="project" value="UniProtKB-KW"/>
</dbReference>
<feature type="compositionally biased region" description="Polar residues" evidence="14">
    <location>
        <begin position="909"/>
        <end position="918"/>
    </location>
</feature>
<dbReference type="GO" id="GO:0006508">
    <property type="term" value="P:proteolysis"/>
    <property type="evidence" value="ECO:0007669"/>
    <property type="project" value="UniProtKB-KW"/>
</dbReference>
<dbReference type="SMART" id="SM00060">
    <property type="entry name" value="FN3"/>
    <property type="match status" value="2"/>
</dbReference>
<feature type="region of interest" description="Disordered" evidence="14">
    <location>
        <begin position="1"/>
        <end position="21"/>
    </location>
</feature>
<dbReference type="RefSeq" id="WP_003466082.1">
    <property type="nucleotide sequence ID" value="NZ_APML01000019.1"/>
</dbReference>
<evidence type="ECO:0000256" key="4">
    <source>
        <dbReference type="ARBA" id="ARBA00022670"/>
    </source>
</evidence>
<dbReference type="Proteomes" id="UP000012283">
    <property type="component" value="Unassembled WGS sequence"/>
</dbReference>
<dbReference type="OrthoDB" id="9766909at2"/>
<feature type="transmembrane region" description="Helical" evidence="15">
    <location>
        <begin position="28"/>
        <end position="52"/>
    </location>
</feature>
<dbReference type="STRING" id="1308866.J416_04803"/>
<dbReference type="InterPro" id="IPR050396">
    <property type="entry name" value="Glycosyltr_51/Transpeptidase"/>
</dbReference>
<dbReference type="Pfam" id="PF00912">
    <property type="entry name" value="Transgly"/>
    <property type="match status" value="1"/>
</dbReference>
<evidence type="ECO:0000256" key="9">
    <source>
        <dbReference type="ARBA" id="ARBA00022984"/>
    </source>
</evidence>
<keyword evidence="8" id="KW-0133">Cell shape</keyword>
<keyword evidence="5" id="KW-0328">Glycosyltransferase</keyword>
<dbReference type="PATRIC" id="fig|1308866.3.peg.971"/>
<dbReference type="GO" id="GO:0008658">
    <property type="term" value="F:penicillin binding"/>
    <property type="evidence" value="ECO:0007669"/>
    <property type="project" value="InterPro"/>
</dbReference>
<dbReference type="Pfam" id="PF00905">
    <property type="entry name" value="Transpeptidase"/>
    <property type="match status" value="1"/>
</dbReference>
<keyword evidence="9" id="KW-0573">Peptidoglycan synthesis</keyword>